<dbReference type="Pfam" id="PF00593">
    <property type="entry name" value="TonB_dep_Rec_b-barrel"/>
    <property type="match status" value="1"/>
</dbReference>
<keyword evidence="5 10" id="KW-0812">Transmembrane</keyword>
<keyword evidence="4" id="KW-0406">Ion transport</keyword>
<dbReference type="SUPFAM" id="SSF56935">
    <property type="entry name" value="Porins"/>
    <property type="match status" value="1"/>
</dbReference>
<dbReference type="GO" id="GO:0006826">
    <property type="term" value="P:iron ion transport"/>
    <property type="evidence" value="ECO:0007669"/>
    <property type="project" value="UniProtKB-KW"/>
</dbReference>
<dbReference type="NCBIfam" id="TIGR04056">
    <property type="entry name" value="OMP_RagA_SusC"/>
    <property type="match status" value="1"/>
</dbReference>
<evidence type="ECO:0000256" key="9">
    <source>
        <dbReference type="ARBA" id="ARBA00023237"/>
    </source>
</evidence>
<evidence type="ECO:0000313" key="15">
    <source>
        <dbReference type="Proteomes" id="UP000256321"/>
    </source>
</evidence>
<sequence length="1124" mass="124798">MKNNLYRDFYIPLKLTNKHILRIMKITFASLFIFITGLFATEASSQVAKVSINSENIKIQALINQIEQQTDYLFIYNKNEVDLNRKVTVKAENKPVAEVLQNIFDNTDIVYAMQGNNIMLMKGEKAENPIIMQTTKRITGTITDEYGEPLIGVNVSVEGTSNGTITDGSGHFSLSASPGETIQISYIGYATRRIKLGNESTLDVQLKEDTQALEEVVVVGFGTQKKVNLSGSVASVKVSEMAESRPITNLSNALAGAAAGLQVTSSNNRPGDDNANILIRGVGTLNNSSPLIIIDGVEGTLSDVNINNVENISILKDAASSAIYGSRAANGVILVTTKTGHTGRMKLSYNGYVSFQTARKNILEPISNYADYMEYMNEGYTNSDVTGPYTEASIQEWRADAGKNPLKYPNTNWLDEAFQTGVGSNHTVSMQGGSNAIQFYGSLGYYSNPGIMENAGYQRYHALSNITANITDWLKMGINFSGYYGKADPGSGSFGWAYATSPAMILRHDGKFGGMQDPQADVSESGNNMLASLYSKRGDNITRNGKGRFFVTVNPIKDLSITGSMLYEYTGNNTKEIPVFHDFWNFANNTILVEGKGQSYINQSSTRNERNYMDLVAHYNHRFFSDKFGIGVMAGTSQERYTTEWENYGRKDLLDLSLSVLNGANGEVSATGNKQVWAMRSYFGRINLDWESKYLLEFNLRTDGSSRFLKNDRWGWFPSFSAAWRISEESFMKEIEWISNLKVRGSYGSLGNNSVGNYAARSTYANRTYIIANTVQTGWAITSLANPNLTWEKTKVADFGLDFGVLNNRLTGTFDYFDKRTSGILIQLPIPSVHGNASAPTTNAAKVSNKGIEFTLGWNDHVGDFSYGVTLNYTHVKNKINKFKGDDYSLSGYDYIKEGGSIGDMYMYKADRIIATDADLKIVNDMVAANPKAFEALGRIPEKGDVLFQDINHDGVINTEDRTVTGNTNPTDFLGLNLFAAYKGIDLSISFDGAFGYQGYINEGYFTTTVSKDHQLSKYVVENAWREGQTSSKYPRLSSQGIIATDNNNTIWMQNRDFLKIRNIQLGYTFPKLLTHKFFVEKLRLYGSLENFFTFTSWKGIDPETANLVYPTMRQAVVGVNIEF</sequence>
<dbReference type="Proteomes" id="UP000629596">
    <property type="component" value="Unassembled WGS sequence"/>
</dbReference>
<evidence type="ECO:0000256" key="5">
    <source>
        <dbReference type="ARBA" id="ARBA00022692"/>
    </source>
</evidence>
<evidence type="ECO:0000256" key="3">
    <source>
        <dbReference type="ARBA" id="ARBA00022452"/>
    </source>
</evidence>
<reference evidence="14 15" key="1">
    <citation type="submission" date="2018-07" db="EMBL/GenBank/DDBJ databases">
        <title>Parabacteroides acidifaciens nov. sp., isolated from human feces.</title>
        <authorList>
            <person name="Wang Y.J."/>
        </authorList>
    </citation>
    <scope>NUCLEOTIDE SEQUENCE [LARGE SCALE GENOMIC DNA]</scope>
    <source>
        <strain evidence="14 15">426-9</strain>
    </source>
</reference>
<name>A0A3D8H9M7_9BACT</name>
<dbReference type="GO" id="GO:0009279">
    <property type="term" value="C:cell outer membrane"/>
    <property type="evidence" value="ECO:0007669"/>
    <property type="project" value="UniProtKB-SubCell"/>
</dbReference>
<dbReference type="FunFam" id="2.60.40.1120:FF:000003">
    <property type="entry name" value="Outer membrane protein Omp121"/>
    <property type="match status" value="1"/>
</dbReference>
<keyword evidence="6" id="KW-0408">Iron</keyword>
<evidence type="ECO:0000256" key="10">
    <source>
        <dbReference type="PROSITE-ProRule" id="PRU01360"/>
    </source>
</evidence>
<accession>A0A3D8H9M7</accession>
<dbReference type="FunFam" id="2.170.130.10:FF:000003">
    <property type="entry name" value="SusC/RagA family TonB-linked outer membrane protein"/>
    <property type="match status" value="1"/>
</dbReference>
<evidence type="ECO:0000256" key="11">
    <source>
        <dbReference type="RuleBase" id="RU003357"/>
    </source>
</evidence>
<evidence type="ECO:0000256" key="4">
    <source>
        <dbReference type="ARBA" id="ARBA00022496"/>
    </source>
</evidence>
<dbReference type="InterPro" id="IPR012910">
    <property type="entry name" value="Plug_dom"/>
</dbReference>
<dbReference type="Gene3D" id="2.40.170.20">
    <property type="entry name" value="TonB-dependent receptor, beta-barrel domain"/>
    <property type="match status" value="1"/>
</dbReference>
<dbReference type="InterPro" id="IPR037066">
    <property type="entry name" value="Plug_dom_sf"/>
</dbReference>
<comment type="similarity">
    <text evidence="10 11">Belongs to the TonB-dependent receptor family.</text>
</comment>
<dbReference type="InterPro" id="IPR023996">
    <property type="entry name" value="TonB-dep_OMP_SusC/RagA"/>
</dbReference>
<dbReference type="Proteomes" id="UP000256321">
    <property type="component" value="Unassembled WGS sequence"/>
</dbReference>
<dbReference type="PROSITE" id="PS52016">
    <property type="entry name" value="TONB_DEPENDENT_REC_3"/>
    <property type="match status" value="1"/>
</dbReference>
<evidence type="ECO:0000313" key="14">
    <source>
        <dbReference type="EMBL" id="RDU47715.1"/>
    </source>
</evidence>
<feature type="domain" description="Secretin/TonB short N-terminal" evidence="12">
    <location>
        <begin position="72"/>
        <end position="123"/>
    </location>
</feature>
<keyword evidence="13" id="KW-0675">Receptor</keyword>
<keyword evidence="2 10" id="KW-0813">Transport</keyword>
<keyword evidence="4" id="KW-0410">Iron transport</keyword>
<comment type="caution">
    <text evidence="14">The sequence shown here is derived from an EMBL/GenBank/DDBJ whole genome shotgun (WGS) entry which is preliminary data.</text>
</comment>
<dbReference type="Gene3D" id="2.60.40.1120">
    <property type="entry name" value="Carboxypeptidase-like, regulatory domain"/>
    <property type="match status" value="1"/>
</dbReference>
<proteinExistence type="inferred from homology"/>
<reference evidence="13 16" key="2">
    <citation type="submission" date="2020-08" db="EMBL/GenBank/DDBJ databases">
        <title>Genome public.</title>
        <authorList>
            <person name="Liu C."/>
            <person name="Sun Q."/>
        </authorList>
    </citation>
    <scope>NUCLEOTIDE SEQUENCE [LARGE SCALE GENOMIC DNA]</scope>
    <source>
        <strain evidence="13 16">426_9</strain>
    </source>
</reference>
<dbReference type="SMART" id="SM00965">
    <property type="entry name" value="STN"/>
    <property type="match status" value="1"/>
</dbReference>
<dbReference type="InterPro" id="IPR036942">
    <property type="entry name" value="Beta-barrel_TonB_sf"/>
</dbReference>
<dbReference type="SUPFAM" id="SSF49464">
    <property type="entry name" value="Carboxypeptidase regulatory domain-like"/>
    <property type="match status" value="1"/>
</dbReference>
<dbReference type="Gene3D" id="2.170.130.10">
    <property type="entry name" value="TonB-dependent receptor, plug domain"/>
    <property type="match status" value="1"/>
</dbReference>
<keyword evidence="9 10" id="KW-0998">Cell outer membrane</keyword>
<evidence type="ECO:0000256" key="7">
    <source>
        <dbReference type="ARBA" id="ARBA00023077"/>
    </source>
</evidence>
<dbReference type="Pfam" id="PF07715">
    <property type="entry name" value="Plug"/>
    <property type="match status" value="1"/>
</dbReference>
<protein>
    <submittedName>
        <fullName evidence="14">SusC/RagA family TonB-linked outer membrane protein</fullName>
    </submittedName>
    <submittedName>
        <fullName evidence="13">TonB-dependent receptor</fullName>
    </submittedName>
</protein>
<evidence type="ECO:0000313" key="16">
    <source>
        <dbReference type="Proteomes" id="UP000629596"/>
    </source>
</evidence>
<evidence type="ECO:0000256" key="8">
    <source>
        <dbReference type="ARBA" id="ARBA00023136"/>
    </source>
</evidence>
<evidence type="ECO:0000259" key="12">
    <source>
        <dbReference type="SMART" id="SM00965"/>
    </source>
</evidence>
<gene>
    <name evidence="14" type="ORF">DWU89_18215</name>
    <name evidence="13" type="ORF">H8784_17775</name>
</gene>
<dbReference type="InterPro" id="IPR039426">
    <property type="entry name" value="TonB-dep_rcpt-like"/>
</dbReference>
<comment type="subcellular location">
    <subcellularLocation>
        <location evidence="1 10">Cell outer membrane</location>
        <topology evidence="1 10">Multi-pass membrane protein</topology>
    </subcellularLocation>
</comment>
<keyword evidence="8 10" id="KW-0472">Membrane</keyword>
<evidence type="ECO:0000256" key="6">
    <source>
        <dbReference type="ARBA" id="ARBA00023004"/>
    </source>
</evidence>
<dbReference type="InterPro" id="IPR000531">
    <property type="entry name" value="Beta-barrel_TonB"/>
</dbReference>
<evidence type="ECO:0000256" key="1">
    <source>
        <dbReference type="ARBA" id="ARBA00004571"/>
    </source>
</evidence>
<evidence type="ECO:0000313" key="13">
    <source>
        <dbReference type="EMBL" id="MBC8603563.1"/>
    </source>
</evidence>
<dbReference type="Pfam" id="PF07660">
    <property type="entry name" value="STN"/>
    <property type="match status" value="1"/>
</dbReference>
<dbReference type="InterPro" id="IPR011662">
    <property type="entry name" value="Secretin/TonB_short_N"/>
</dbReference>
<evidence type="ECO:0000256" key="2">
    <source>
        <dbReference type="ARBA" id="ARBA00022448"/>
    </source>
</evidence>
<keyword evidence="3 10" id="KW-1134">Transmembrane beta strand</keyword>
<dbReference type="NCBIfam" id="TIGR04057">
    <property type="entry name" value="SusC_RagA_signa"/>
    <property type="match status" value="1"/>
</dbReference>
<dbReference type="Pfam" id="PF13715">
    <property type="entry name" value="CarbopepD_reg_2"/>
    <property type="match status" value="1"/>
</dbReference>
<dbReference type="EMBL" id="JACRTI010000064">
    <property type="protein sequence ID" value="MBC8603563.1"/>
    <property type="molecule type" value="Genomic_DNA"/>
</dbReference>
<dbReference type="EMBL" id="QREV01000064">
    <property type="protein sequence ID" value="RDU47715.1"/>
    <property type="molecule type" value="Genomic_DNA"/>
</dbReference>
<dbReference type="InterPro" id="IPR023997">
    <property type="entry name" value="TonB-dep_OMP_SusC/RagA_CS"/>
</dbReference>
<dbReference type="InterPro" id="IPR008969">
    <property type="entry name" value="CarboxyPept-like_regulatory"/>
</dbReference>
<keyword evidence="7 11" id="KW-0798">TonB box</keyword>
<keyword evidence="16" id="KW-1185">Reference proteome</keyword>
<dbReference type="AlphaFoldDB" id="A0A3D8H9M7"/>
<organism evidence="14 15">
    <name type="scientific">Parabacteroides acidifaciens</name>
    <dbReference type="NCBI Taxonomy" id="2290935"/>
    <lineage>
        <taxon>Bacteria</taxon>
        <taxon>Pseudomonadati</taxon>
        <taxon>Bacteroidota</taxon>
        <taxon>Bacteroidia</taxon>
        <taxon>Bacteroidales</taxon>
        <taxon>Tannerellaceae</taxon>
        <taxon>Parabacteroides</taxon>
    </lineage>
</organism>